<dbReference type="InterPro" id="IPR013103">
    <property type="entry name" value="RVT_2"/>
</dbReference>
<gene>
    <name evidence="2" type="ORF">VitviT2T_027382</name>
</gene>
<sequence length="54" mass="6155">MQPIDINNALLNCELREVIMYMARAEGFEDPTKSTHVCKLNEALYGLKQASREV</sequence>
<name>A0ABY9DQV2_VITVI</name>
<dbReference type="Proteomes" id="UP001227230">
    <property type="component" value="Chromosome 18"/>
</dbReference>
<dbReference type="EMBL" id="CP126665">
    <property type="protein sequence ID" value="WKA09762.1"/>
    <property type="molecule type" value="Genomic_DNA"/>
</dbReference>
<evidence type="ECO:0000313" key="2">
    <source>
        <dbReference type="EMBL" id="WKA09762.1"/>
    </source>
</evidence>
<proteinExistence type="predicted"/>
<dbReference type="Pfam" id="PF07727">
    <property type="entry name" value="RVT_2"/>
    <property type="match status" value="1"/>
</dbReference>
<keyword evidence="3" id="KW-1185">Reference proteome</keyword>
<evidence type="ECO:0000259" key="1">
    <source>
        <dbReference type="Pfam" id="PF07727"/>
    </source>
</evidence>
<accession>A0ABY9DQV2</accession>
<feature type="domain" description="Reverse transcriptase Ty1/copia-type" evidence="1">
    <location>
        <begin position="4"/>
        <end position="52"/>
    </location>
</feature>
<protein>
    <recommendedName>
        <fullName evidence="1">Reverse transcriptase Ty1/copia-type domain-containing protein</fullName>
    </recommendedName>
</protein>
<evidence type="ECO:0000313" key="3">
    <source>
        <dbReference type="Proteomes" id="UP001227230"/>
    </source>
</evidence>
<organism evidence="2 3">
    <name type="scientific">Vitis vinifera</name>
    <name type="common">Grape</name>
    <dbReference type="NCBI Taxonomy" id="29760"/>
    <lineage>
        <taxon>Eukaryota</taxon>
        <taxon>Viridiplantae</taxon>
        <taxon>Streptophyta</taxon>
        <taxon>Embryophyta</taxon>
        <taxon>Tracheophyta</taxon>
        <taxon>Spermatophyta</taxon>
        <taxon>Magnoliopsida</taxon>
        <taxon>eudicotyledons</taxon>
        <taxon>Gunneridae</taxon>
        <taxon>Pentapetalae</taxon>
        <taxon>rosids</taxon>
        <taxon>Vitales</taxon>
        <taxon>Vitaceae</taxon>
        <taxon>Viteae</taxon>
        <taxon>Vitis</taxon>
    </lineage>
</organism>
<reference evidence="2 3" key="1">
    <citation type="journal article" date="2023" name="Hortic Res">
        <title>The complete reference genome for grapevine (Vitis vinifera L.) genetics and breeding.</title>
        <authorList>
            <person name="Shi X."/>
            <person name="Cao S."/>
            <person name="Wang X."/>
            <person name="Huang S."/>
            <person name="Wang Y."/>
            <person name="Liu Z."/>
            <person name="Liu W."/>
            <person name="Leng X."/>
            <person name="Peng Y."/>
            <person name="Wang N."/>
            <person name="Wang Y."/>
            <person name="Ma Z."/>
            <person name="Xu X."/>
            <person name="Zhang F."/>
            <person name="Xue H."/>
            <person name="Zhong H."/>
            <person name="Wang Y."/>
            <person name="Zhang K."/>
            <person name="Velt A."/>
            <person name="Avia K."/>
            <person name="Holtgrawe D."/>
            <person name="Grimplet J."/>
            <person name="Matus J.T."/>
            <person name="Ware D."/>
            <person name="Wu X."/>
            <person name="Wang H."/>
            <person name="Liu C."/>
            <person name="Fang Y."/>
            <person name="Rustenholz C."/>
            <person name="Cheng Z."/>
            <person name="Xiao H."/>
            <person name="Zhou Y."/>
        </authorList>
    </citation>
    <scope>NUCLEOTIDE SEQUENCE [LARGE SCALE GENOMIC DNA]</scope>
    <source>
        <strain evidence="3">cv. Pinot noir / PN40024</strain>
        <tissue evidence="2">Leaf</tissue>
    </source>
</reference>